<dbReference type="InterPro" id="IPR013324">
    <property type="entry name" value="RNA_pol_sigma_r3/r4-like"/>
</dbReference>
<dbReference type="CDD" id="cd06171">
    <property type="entry name" value="Sigma70_r4"/>
    <property type="match status" value="1"/>
</dbReference>
<dbReference type="Pfam" id="PF08281">
    <property type="entry name" value="Sigma70_r4_2"/>
    <property type="match status" value="1"/>
</dbReference>
<dbReference type="EMBL" id="JBHSAM010000017">
    <property type="protein sequence ID" value="MFC4099336.1"/>
    <property type="molecule type" value="Genomic_DNA"/>
</dbReference>
<dbReference type="SUPFAM" id="SSF88659">
    <property type="entry name" value="Sigma3 and sigma4 domains of RNA polymerase sigma factors"/>
    <property type="match status" value="1"/>
</dbReference>
<comment type="caution">
    <text evidence="7">The sequence shown here is derived from an EMBL/GenBank/DDBJ whole genome shotgun (WGS) entry which is preliminary data.</text>
</comment>
<dbReference type="InterPro" id="IPR013249">
    <property type="entry name" value="RNA_pol_sigma70_r4_t2"/>
</dbReference>
<keyword evidence="2" id="KW-0805">Transcription regulation</keyword>
<gene>
    <name evidence="7" type="ORF">ACFOZ8_06655</name>
</gene>
<dbReference type="SUPFAM" id="SSF88946">
    <property type="entry name" value="Sigma2 domain of RNA polymerase sigma factors"/>
    <property type="match status" value="1"/>
</dbReference>
<keyword evidence="3" id="KW-0731">Sigma factor</keyword>
<dbReference type="InterPro" id="IPR039425">
    <property type="entry name" value="RNA_pol_sigma-70-like"/>
</dbReference>
<protein>
    <submittedName>
        <fullName evidence="7">Sigma-70 family RNA polymerase sigma factor</fullName>
    </submittedName>
</protein>
<dbReference type="InterPro" id="IPR036388">
    <property type="entry name" value="WH-like_DNA-bd_sf"/>
</dbReference>
<dbReference type="InterPro" id="IPR013325">
    <property type="entry name" value="RNA_pol_sigma_r2"/>
</dbReference>
<evidence type="ECO:0000256" key="4">
    <source>
        <dbReference type="ARBA" id="ARBA00023163"/>
    </source>
</evidence>
<accession>A0ABV8K0A5</accession>
<evidence type="ECO:0000259" key="6">
    <source>
        <dbReference type="Pfam" id="PF08281"/>
    </source>
</evidence>
<evidence type="ECO:0000256" key="1">
    <source>
        <dbReference type="ARBA" id="ARBA00010641"/>
    </source>
</evidence>
<evidence type="ECO:0000256" key="2">
    <source>
        <dbReference type="ARBA" id="ARBA00023015"/>
    </source>
</evidence>
<dbReference type="InterPro" id="IPR007627">
    <property type="entry name" value="RNA_pol_sigma70_r2"/>
</dbReference>
<name>A0ABV8K0A5_9BACL</name>
<proteinExistence type="inferred from homology"/>
<organism evidence="7 8">
    <name type="scientific">Paenibacillus xanthanilyticus</name>
    <dbReference type="NCBI Taxonomy" id="1783531"/>
    <lineage>
        <taxon>Bacteria</taxon>
        <taxon>Bacillati</taxon>
        <taxon>Bacillota</taxon>
        <taxon>Bacilli</taxon>
        <taxon>Bacillales</taxon>
        <taxon>Paenibacillaceae</taxon>
        <taxon>Paenibacillus</taxon>
    </lineage>
</organism>
<dbReference type="NCBIfam" id="TIGR02937">
    <property type="entry name" value="sigma70-ECF"/>
    <property type="match status" value="1"/>
</dbReference>
<dbReference type="InterPro" id="IPR014284">
    <property type="entry name" value="RNA_pol_sigma-70_dom"/>
</dbReference>
<dbReference type="RefSeq" id="WP_377718152.1">
    <property type="nucleotide sequence ID" value="NZ_JBHSAM010000017.1"/>
</dbReference>
<feature type="domain" description="RNA polymerase sigma factor 70 region 4 type 2" evidence="6">
    <location>
        <begin position="109"/>
        <end position="160"/>
    </location>
</feature>
<feature type="domain" description="RNA polymerase sigma-70 region 2" evidence="5">
    <location>
        <begin position="19"/>
        <end position="83"/>
    </location>
</feature>
<evidence type="ECO:0000313" key="7">
    <source>
        <dbReference type="EMBL" id="MFC4099336.1"/>
    </source>
</evidence>
<evidence type="ECO:0000313" key="8">
    <source>
        <dbReference type="Proteomes" id="UP001595715"/>
    </source>
</evidence>
<dbReference type="Pfam" id="PF04542">
    <property type="entry name" value="Sigma70_r2"/>
    <property type="match status" value="1"/>
</dbReference>
<sequence>MQKQVQLAKEGNHEAFIGLITDMKTQLNSIAYAILRSEEDSADAIQETILRTYKSLRKLKHEAFFQTWVIRILIHECNRMLGKRPPCKPLHSEAIGAAAAVDPAYGDIDLREAVDRLEPQLRIVIILFYFQDMPVGRIGELLELSEGAVKTRLHRARKKLLHTLDIGEGGVEHEPSRS</sequence>
<evidence type="ECO:0000256" key="3">
    <source>
        <dbReference type="ARBA" id="ARBA00023082"/>
    </source>
</evidence>
<keyword evidence="4" id="KW-0804">Transcription</keyword>
<dbReference type="PANTHER" id="PTHR43133">
    <property type="entry name" value="RNA POLYMERASE ECF-TYPE SIGMA FACTO"/>
    <property type="match status" value="1"/>
</dbReference>
<reference evidence="8" key="1">
    <citation type="journal article" date="2019" name="Int. J. Syst. Evol. Microbiol.">
        <title>The Global Catalogue of Microorganisms (GCM) 10K type strain sequencing project: providing services to taxonomists for standard genome sequencing and annotation.</title>
        <authorList>
            <consortium name="The Broad Institute Genomics Platform"/>
            <consortium name="The Broad Institute Genome Sequencing Center for Infectious Disease"/>
            <person name="Wu L."/>
            <person name="Ma J."/>
        </authorList>
    </citation>
    <scope>NUCLEOTIDE SEQUENCE [LARGE SCALE GENOMIC DNA]</scope>
    <source>
        <strain evidence="8">IBRC-M 10987</strain>
    </source>
</reference>
<dbReference type="Gene3D" id="1.10.10.10">
    <property type="entry name" value="Winged helix-like DNA-binding domain superfamily/Winged helix DNA-binding domain"/>
    <property type="match status" value="1"/>
</dbReference>
<keyword evidence="8" id="KW-1185">Reference proteome</keyword>
<evidence type="ECO:0000259" key="5">
    <source>
        <dbReference type="Pfam" id="PF04542"/>
    </source>
</evidence>
<dbReference type="PANTHER" id="PTHR43133:SF51">
    <property type="entry name" value="RNA POLYMERASE SIGMA FACTOR"/>
    <property type="match status" value="1"/>
</dbReference>
<comment type="similarity">
    <text evidence="1">Belongs to the sigma-70 factor family. ECF subfamily.</text>
</comment>
<dbReference type="Proteomes" id="UP001595715">
    <property type="component" value="Unassembled WGS sequence"/>
</dbReference>
<dbReference type="Gene3D" id="1.10.1740.10">
    <property type="match status" value="1"/>
</dbReference>